<dbReference type="InterPro" id="IPR019825">
    <property type="entry name" value="Lectin_legB_Mn/Ca_BS"/>
</dbReference>
<keyword evidence="13" id="KW-1133">Transmembrane helix</keyword>
<dbReference type="AlphaFoldDB" id="A0A7N2R6P1"/>
<comment type="subcellular location">
    <subcellularLocation>
        <location evidence="1">Cell membrane</location>
        <topology evidence="1">Single-pass type I membrane protein</topology>
    </subcellularLocation>
</comment>
<evidence type="ECO:0000256" key="16">
    <source>
        <dbReference type="ARBA" id="ARBA00023180"/>
    </source>
</evidence>
<accession>A0A7N2R6P1</accession>
<dbReference type="Pfam" id="PF07714">
    <property type="entry name" value="PK_Tyr_Ser-Thr"/>
    <property type="match status" value="2"/>
</dbReference>
<keyword evidence="15" id="KW-0675">Receptor</keyword>
<evidence type="ECO:0000256" key="13">
    <source>
        <dbReference type="ARBA" id="ARBA00022989"/>
    </source>
</evidence>
<dbReference type="InterPro" id="IPR017441">
    <property type="entry name" value="Protein_kinase_ATP_BS"/>
</dbReference>
<evidence type="ECO:0000256" key="17">
    <source>
        <dbReference type="PROSITE-ProRule" id="PRU10141"/>
    </source>
</evidence>
<evidence type="ECO:0000256" key="7">
    <source>
        <dbReference type="ARBA" id="ARBA00022527"/>
    </source>
</evidence>
<comment type="similarity">
    <text evidence="4">In the C-terminal section; belongs to the protein kinase superfamily. Ser/Thr protein kinase family.</text>
</comment>
<dbReference type="Proteomes" id="UP000594261">
    <property type="component" value="Chromosome 6"/>
</dbReference>
<dbReference type="EMBL" id="LRBV02000006">
    <property type="status" value="NOT_ANNOTATED_CDS"/>
    <property type="molecule type" value="Genomic_DNA"/>
</dbReference>
<dbReference type="PROSITE" id="PS00107">
    <property type="entry name" value="PROTEIN_KINASE_ATP"/>
    <property type="match status" value="1"/>
</dbReference>
<dbReference type="GO" id="GO:0030246">
    <property type="term" value="F:carbohydrate binding"/>
    <property type="evidence" value="ECO:0007669"/>
    <property type="project" value="UniProtKB-KW"/>
</dbReference>
<evidence type="ECO:0000256" key="11">
    <source>
        <dbReference type="ARBA" id="ARBA00022741"/>
    </source>
</evidence>
<dbReference type="PROSITE" id="PS00307">
    <property type="entry name" value="LECTIN_LEGUME_BETA"/>
    <property type="match status" value="1"/>
</dbReference>
<keyword evidence="20" id="KW-1185">Reference proteome</keyword>
<dbReference type="InterPro" id="IPR011009">
    <property type="entry name" value="Kinase-like_dom_sf"/>
</dbReference>
<evidence type="ECO:0000256" key="1">
    <source>
        <dbReference type="ARBA" id="ARBA00004251"/>
    </source>
</evidence>
<dbReference type="InterPro" id="IPR001220">
    <property type="entry name" value="Legume_lectin_dom"/>
</dbReference>
<evidence type="ECO:0000313" key="20">
    <source>
        <dbReference type="Proteomes" id="UP000594261"/>
    </source>
</evidence>
<evidence type="ECO:0000256" key="8">
    <source>
        <dbReference type="ARBA" id="ARBA00022692"/>
    </source>
</evidence>
<dbReference type="InParanoid" id="A0A7N2R6P1"/>
<dbReference type="Gene3D" id="3.30.200.20">
    <property type="entry name" value="Phosphorylase Kinase, domain 1"/>
    <property type="match status" value="1"/>
</dbReference>
<keyword evidence="10" id="KW-0430">Lectin</keyword>
<keyword evidence="8" id="KW-0812">Transmembrane</keyword>
<dbReference type="Pfam" id="PF00139">
    <property type="entry name" value="Lectin_legB"/>
    <property type="match status" value="1"/>
</dbReference>
<evidence type="ECO:0000259" key="18">
    <source>
        <dbReference type="PROSITE" id="PS50011"/>
    </source>
</evidence>
<keyword evidence="11 17" id="KW-0547">Nucleotide-binding</keyword>
<sequence length="505" mass="56322">MNDAITFQGDAFTSKGVLELKKNQLDGSISYSAGRASYAEPVQLWDASTGRLTDFTTHFSFIIKAVNISVHGDGLSFLIAPFESNIPNNSSGGYLALFSGESANKTSQNQIVAVEFDSFQNYWDPSDDHVRINVNSILSATNVSWNSSIKNGSQANAWISYNSTTKNLSVFLTYAYNPVFGGNSSLSYIVDLRVFCQNGLELVSPPLQVIGLSYIQYNHGLFWFIYWRKRVSGKTEDLADDIYMDYEFEEGTGPRRFTYHELICATNNFAEGGKLGEGGFGGVYKGLLTESNIEVAVKRVSKGSKQGIKEYTSEVKIISHLRRRNLVKLIGWCHERGEFLLVYEYMPNGSLDFHLFGAKIMLTWPVRDIKSSNVMLDSNFNAKLGDFSLARLIDHELGSQATVLAGTLGYLALECITTGKASKESDVYSFGVVSLEIVCGRKPVELKVEPSKVRLVEWVWDLYGKGQFLEAVDKGLNLEFDEQQIERLIVVGLWCCHPDPTIRPK</sequence>
<dbReference type="CDD" id="cd06899">
    <property type="entry name" value="lectin_legume_LecRK_Arcelin_ConA"/>
    <property type="match status" value="1"/>
</dbReference>
<keyword evidence="6" id="KW-1003">Cell membrane</keyword>
<dbReference type="Gene3D" id="2.60.120.200">
    <property type="match status" value="1"/>
</dbReference>
<reference evidence="19 20" key="1">
    <citation type="journal article" date="2016" name="G3 (Bethesda)">
        <title>First Draft Assembly and Annotation of the Genome of a California Endemic Oak Quercus lobata Nee (Fagaceae).</title>
        <authorList>
            <person name="Sork V.L."/>
            <person name="Fitz-Gibbon S.T."/>
            <person name="Puiu D."/>
            <person name="Crepeau M."/>
            <person name="Gugger P.F."/>
            <person name="Sherman R."/>
            <person name="Stevens K."/>
            <person name="Langley C.H."/>
            <person name="Pellegrini M."/>
            <person name="Salzberg S.L."/>
        </authorList>
    </citation>
    <scope>NUCLEOTIDE SEQUENCE [LARGE SCALE GENOMIC DNA]</scope>
    <source>
        <strain evidence="19 20">cv. SW786</strain>
    </source>
</reference>
<dbReference type="InterPro" id="IPR050528">
    <property type="entry name" value="L-type_Lectin-RKs"/>
</dbReference>
<organism evidence="19 20">
    <name type="scientific">Quercus lobata</name>
    <name type="common">Valley oak</name>
    <dbReference type="NCBI Taxonomy" id="97700"/>
    <lineage>
        <taxon>Eukaryota</taxon>
        <taxon>Viridiplantae</taxon>
        <taxon>Streptophyta</taxon>
        <taxon>Embryophyta</taxon>
        <taxon>Tracheophyta</taxon>
        <taxon>Spermatophyta</taxon>
        <taxon>Magnoliopsida</taxon>
        <taxon>eudicotyledons</taxon>
        <taxon>Gunneridae</taxon>
        <taxon>Pentapetalae</taxon>
        <taxon>rosids</taxon>
        <taxon>fabids</taxon>
        <taxon>Fagales</taxon>
        <taxon>Fagaceae</taxon>
        <taxon>Quercus</taxon>
    </lineage>
</organism>
<evidence type="ECO:0000256" key="15">
    <source>
        <dbReference type="ARBA" id="ARBA00023170"/>
    </source>
</evidence>
<evidence type="ECO:0000256" key="10">
    <source>
        <dbReference type="ARBA" id="ARBA00022734"/>
    </source>
</evidence>
<dbReference type="FunFam" id="1.10.510.10:FF:000240">
    <property type="entry name" value="Lectin-domain containing receptor kinase A4.3"/>
    <property type="match status" value="1"/>
</dbReference>
<dbReference type="FunFam" id="3.30.200.20:FF:000168">
    <property type="entry name" value="L-type lectin-domain containing receptor kinase IX.1"/>
    <property type="match status" value="1"/>
</dbReference>
<dbReference type="GO" id="GO:0005886">
    <property type="term" value="C:plasma membrane"/>
    <property type="evidence" value="ECO:0007669"/>
    <property type="project" value="UniProtKB-SubCell"/>
</dbReference>
<proteinExistence type="inferred from homology"/>
<dbReference type="GO" id="GO:0005524">
    <property type="term" value="F:ATP binding"/>
    <property type="evidence" value="ECO:0007669"/>
    <property type="project" value="UniProtKB-UniRule"/>
</dbReference>
<evidence type="ECO:0000256" key="5">
    <source>
        <dbReference type="ARBA" id="ARBA00012513"/>
    </source>
</evidence>
<feature type="binding site" evidence="17">
    <location>
        <position position="298"/>
    </location>
    <ligand>
        <name>ATP</name>
        <dbReference type="ChEBI" id="CHEBI:30616"/>
    </ligand>
</feature>
<evidence type="ECO:0000256" key="3">
    <source>
        <dbReference type="ARBA" id="ARBA00008536"/>
    </source>
</evidence>
<keyword evidence="7" id="KW-0723">Serine/threonine-protein kinase</keyword>
<keyword evidence="16" id="KW-0325">Glycoprotein</keyword>
<dbReference type="PANTHER" id="PTHR27007">
    <property type="match status" value="1"/>
</dbReference>
<protein>
    <recommendedName>
        <fullName evidence="5">non-specific serine/threonine protein kinase</fullName>
        <ecNumber evidence="5">2.7.11.1</ecNumber>
    </recommendedName>
</protein>
<dbReference type="GO" id="GO:0002229">
    <property type="term" value="P:defense response to oomycetes"/>
    <property type="evidence" value="ECO:0007669"/>
    <property type="project" value="UniProtKB-ARBA"/>
</dbReference>
<evidence type="ECO:0000313" key="19">
    <source>
        <dbReference type="EnsemblPlants" id="QL06p037135:mrna"/>
    </source>
</evidence>
<evidence type="ECO:0000256" key="6">
    <source>
        <dbReference type="ARBA" id="ARBA00022475"/>
    </source>
</evidence>
<dbReference type="PROSITE" id="PS50011">
    <property type="entry name" value="PROTEIN_KINASE_DOM"/>
    <property type="match status" value="1"/>
</dbReference>
<keyword evidence="7" id="KW-0418">Kinase</keyword>
<dbReference type="GO" id="GO:0004674">
    <property type="term" value="F:protein serine/threonine kinase activity"/>
    <property type="evidence" value="ECO:0007669"/>
    <property type="project" value="UniProtKB-KW"/>
</dbReference>
<dbReference type="Gramene" id="QL06p037135:mrna">
    <property type="protein sequence ID" value="QL06p037135:mrna"/>
    <property type="gene ID" value="QL06p037135"/>
</dbReference>
<dbReference type="InterPro" id="IPR001245">
    <property type="entry name" value="Ser-Thr/Tyr_kinase_cat_dom"/>
</dbReference>
<dbReference type="SUPFAM" id="SSF49899">
    <property type="entry name" value="Concanavalin A-like lectins/glucanases"/>
    <property type="match status" value="1"/>
</dbReference>
<dbReference type="InterPro" id="IPR013320">
    <property type="entry name" value="ConA-like_dom_sf"/>
</dbReference>
<keyword evidence="7" id="KW-0808">Transferase</keyword>
<evidence type="ECO:0000256" key="2">
    <source>
        <dbReference type="ARBA" id="ARBA00007606"/>
    </source>
</evidence>
<evidence type="ECO:0000256" key="12">
    <source>
        <dbReference type="ARBA" id="ARBA00022840"/>
    </source>
</evidence>
<dbReference type="EnsemblPlants" id="QL06p037135:mrna">
    <property type="protein sequence ID" value="QL06p037135:mrna"/>
    <property type="gene ID" value="QL06p037135"/>
</dbReference>
<keyword evidence="9" id="KW-0732">Signal</keyword>
<dbReference type="InterPro" id="IPR000719">
    <property type="entry name" value="Prot_kinase_dom"/>
</dbReference>
<feature type="domain" description="Protein kinase" evidence="18">
    <location>
        <begin position="269"/>
        <end position="505"/>
    </location>
</feature>
<name>A0A7N2R6P1_QUELO</name>
<evidence type="ECO:0000256" key="4">
    <source>
        <dbReference type="ARBA" id="ARBA00010217"/>
    </source>
</evidence>
<dbReference type="EC" id="2.7.11.1" evidence="5"/>
<dbReference type="SUPFAM" id="SSF56112">
    <property type="entry name" value="Protein kinase-like (PK-like)"/>
    <property type="match status" value="1"/>
</dbReference>
<evidence type="ECO:0000256" key="9">
    <source>
        <dbReference type="ARBA" id="ARBA00022729"/>
    </source>
</evidence>
<keyword evidence="14" id="KW-0472">Membrane</keyword>
<comment type="similarity">
    <text evidence="2">Belongs to the leguminous lectin family.</text>
</comment>
<reference evidence="19" key="2">
    <citation type="submission" date="2021-01" db="UniProtKB">
        <authorList>
            <consortium name="EnsemblPlants"/>
        </authorList>
    </citation>
    <scope>IDENTIFICATION</scope>
</reference>
<evidence type="ECO:0000256" key="14">
    <source>
        <dbReference type="ARBA" id="ARBA00023136"/>
    </source>
</evidence>
<comment type="similarity">
    <text evidence="3">In the N-terminal section; belongs to the leguminous lectin family.</text>
</comment>
<dbReference type="Gene3D" id="1.10.510.10">
    <property type="entry name" value="Transferase(Phosphotransferase) domain 1"/>
    <property type="match status" value="1"/>
</dbReference>
<keyword evidence="12 17" id="KW-0067">ATP-binding</keyword>
<dbReference type="SMART" id="SM00220">
    <property type="entry name" value="S_TKc"/>
    <property type="match status" value="1"/>
</dbReference>
<dbReference type="OMA" id="HELICAT"/>